<feature type="region of interest" description="Disordered" evidence="1">
    <location>
        <begin position="1"/>
        <end position="51"/>
    </location>
</feature>
<keyword evidence="5" id="KW-1185">Reference proteome</keyword>
<feature type="transmembrane region" description="Helical" evidence="2">
    <location>
        <begin position="319"/>
        <end position="341"/>
    </location>
</feature>
<evidence type="ECO:0000256" key="1">
    <source>
        <dbReference type="SAM" id="MobiDB-lite"/>
    </source>
</evidence>
<dbReference type="CDD" id="cd08545">
    <property type="entry name" value="YcnI_like"/>
    <property type="match status" value="1"/>
</dbReference>
<keyword evidence="2" id="KW-0812">Transmembrane</keyword>
<feature type="compositionally biased region" description="Basic and acidic residues" evidence="1">
    <location>
        <begin position="290"/>
        <end position="307"/>
    </location>
</feature>
<feature type="domain" description="YncI copper-binding" evidence="3">
    <location>
        <begin position="140"/>
        <end position="285"/>
    </location>
</feature>
<reference evidence="4 5" key="1">
    <citation type="submission" date="2019-01" db="EMBL/GenBank/DDBJ databases">
        <title>Agromyces.</title>
        <authorList>
            <person name="Li J."/>
        </authorList>
    </citation>
    <scope>NUCLEOTIDE SEQUENCE [LARGE SCALE GENOMIC DNA]</scope>
    <source>
        <strain evidence="4 5">DSM 15934</strain>
    </source>
</reference>
<evidence type="ECO:0000259" key="3">
    <source>
        <dbReference type="Pfam" id="PF07987"/>
    </source>
</evidence>
<organism evidence="4 5">
    <name type="scientific">Agromyces albus</name>
    <dbReference type="NCBI Taxonomy" id="205332"/>
    <lineage>
        <taxon>Bacteria</taxon>
        <taxon>Bacillati</taxon>
        <taxon>Actinomycetota</taxon>
        <taxon>Actinomycetes</taxon>
        <taxon>Micrococcales</taxon>
        <taxon>Microbacteriaceae</taxon>
        <taxon>Agromyces</taxon>
    </lineage>
</organism>
<feature type="compositionally biased region" description="Basic and acidic residues" evidence="1">
    <location>
        <begin position="10"/>
        <end position="21"/>
    </location>
</feature>
<evidence type="ECO:0000313" key="4">
    <source>
        <dbReference type="EMBL" id="RXZ72979.1"/>
    </source>
</evidence>
<dbReference type="Pfam" id="PF07987">
    <property type="entry name" value="DUF1775"/>
    <property type="match status" value="1"/>
</dbReference>
<dbReference type="AlphaFoldDB" id="A0A4Q2L5L6"/>
<dbReference type="OrthoDB" id="9810871at2"/>
<gene>
    <name evidence="4" type="ORF">ESP51_01785</name>
</gene>
<dbReference type="InterPro" id="IPR012533">
    <property type="entry name" value="YcnI-copper_dom"/>
</dbReference>
<accession>A0A4Q2L5L6</accession>
<evidence type="ECO:0000313" key="5">
    <source>
        <dbReference type="Proteomes" id="UP000293865"/>
    </source>
</evidence>
<dbReference type="Gene3D" id="2.60.40.2230">
    <property type="entry name" value="Uncharacterised protein YcnI-like PF07987, DUF1775"/>
    <property type="match status" value="1"/>
</dbReference>
<feature type="transmembrane region" description="Helical" evidence="2">
    <location>
        <begin position="116"/>
        <end position="137"/>
    </location>
</feature>
<dbReference type="Proteomes" id="UP000293865">
    <property type="component" value="Unassembled WGS sequence"/>
</dbReference>
<dbReference type="EMBL" id="SDPN01000002">
    <property type="protein sequence ID" value="RXZ72979.1"/>
    <property type="molecule type" value="Genomic_DNA"/>
</dbReference>
<comment type="caution">
    <text evidence="4">The sequence shown here is derived from an EMBL/GenBank/DDBJ whole genome shotgun (WGS) entry which is preliminary data.</text>
</comment>
<name>A0A4Q2L5L6_9MICO</name>
<protein>
    <submittedName>
        <fullName evidence="4">DUF1775 domain-containing protein</fullName>
    </submittedName>
</protein>
<evidence type="ECO:0000256" key="2">
    <source>
        <dbReference type="SAM" id="Phobius"/>
    </source>
</evidence>
<sequence>MRRGAHGRRDRADRPGSERHPGCRPRHPARLDPRCSAARTPHRNAPLPGGRPCRGTAWCRVPAVFTLASRTASVALRRVRGDALTTSTPDASNHPAPLCASAHPESREVNSNIRPALAAAAALGAGTILALAAPLAANAHVGVDPTETAAGAYTVLGFGIPHGCGESPTTKLTFTMPDGIDRVTPTVNSNWSIEKVVQQLDEPKTDSHGANITERVAQVVYTAVTPLPSDLRDVIELSLQLPEDAAGETLAFPVLQECTDGSTDWSEVAENGAAEPEHPAPTVTVTEASGADHGHTPAEVTTEEHAVEPTASAPADDTLARGLGIGGLVVGAVGVVLAVMARRSVAKRS</sequence>
<keyword evidence="2" id="KW-0472">Membrane</keyword>
<keyword evidence="2" id="KW-1133">Transmembrane helix</keyword>
<proteinExistence type="predicted"/>
<feature type="region of interest" description="Disordered" evidence="1">
    <location>
        <begin position="264"/>
        <end position="311"/>
    </location>
</feature>
<dbReference type="InterPro" id="IPR038507">
    <property type="entry name" value="YcnI-like_sf"/>
</dbReference>